<dbReference type="InterPro" id="IPR030381">
    <property type="entry name" value="G_DYNAMIN_dom"/>
</dbReference>
<evidence type="ECO:0000313" key="6">
    <source>
        <dbReference type="Proteomes" id="UP000236546"/>
    </source>
</evidence>
<dbReference type="Pfam" id="PF01031">
    <property type="entry name" value="Dynamin_M"/>
    <property type="match status" value="1"/>
</dbReference>
<dbReference type="Proteomes" id="UP000236546">
    <property type="component" value="Unassembled WGS sequence"/>
</dbReference>
<dbReference type="GO" id="GO:0008017">
    <property type="term" value="F:microtubule binding"/>
    <property type="evidence" value="ECO:0007669"/>
    <property type="project" value="TreeGrafter"/>
</dbReference>
<evidence type="ECO:0000259" key="4">
    <source>
        <dbReference type="PROSITE" id="PS51718"/>
    </source>
</evidence>
<dbReference type="SMART" id="SM00053">
    <property type="entry name" value="DYNc"/>
    <property type="match status" value="1"/>
</dbReference>
<dbReference type="InterPro" id="IPR027417">
    <property type="entry name" value="P-loop_NTPase"/>
</dbReference>
<protein>
    <recommendedName>
        <fullName evidence="7">Dynamin family protein</fullName>
    </recommendedName>
</protein>
<dbReference type="PROSITE" id="PS51388">
    <property type="entry name" value="GED"/>
    <property type="match status" value="1"/>
</dbReference>
<dbReference type="OrthoDB" id="415706at2759"/>
<evidence type="ECO:0000256" key="1">
    <source>
        <dbReference type="ARBA" id="ARBA00022741"/>
    </source>
</evidence>
<dbReference type="InterPro" id="IPR001401">
    <property type="entry name" value="Dynamin_GTPase"/>
</dbReference>
<dbReference type="EMBL" id="MTYH01000006">
    <property type="protein sequence ID" value="PNP48529.1"/>
    <property type="molecule type" value="Genomic_DNA"/>
</dbReference>
<evidence type="ECO:0000256" key="2">
    <source>
        <dbReference type="ARBA" id="ARBA00023134"/>
    </source>
</evidence>
<evidence type="ECO:0008006" key="7">
    <source>
        <dbReference type="Google" id="ProtNLM"/>
    </source>
</evidence>
<dbReference type="Gene3D" id="3.40.50.300">
    <property type="entry name" value="P-loop containing nucleotide triphosphate hydrolases"/>
    <property type="match status" value="1"/>
</dbReference>
<dbReference type="InterPro" id="IPR022812">
    <property type="entry name" value="Dynamin"/>
</dbReference>
<dbReference type="PANTHER" id="PTHR11566:SF66">
    <property type="entry name" value="INTERFERON-INDUCED GTP-BINDING PROTEIN MX"/>
    <property type="match status" value="1"/>
</dbReference>
<dbReference type="GO" id="GO:0016559">
    <property type="term" value="P:peroxisome fission"/>
    <property type="evidence" value="ECO:0007669"/>
    <property type="project" value="TreeGrafter"/>
</dbReference>
<evidence type="ECO:0000313" key="5">
    <source>
        <dbReference type="EMBL" id="PNP48529.1"/>
    </source>
</evidence>
<dbReference type="SUPFAM" id="SSF52540">
    <property type="entry name" value="P-loop containing nucleoside triphosphate hydrolases"/>
    <property type="match status" value="1"/>
</dbReference>
<sequence length="685" mass="77671">MASKGNSSNVSEVAGQARGLGQEQLRILDVIDSLRSATPEDVKLPQLVVVGDQSAGKSSVLDAISGIPIPKDPDGCTRFATEYRLRRGTDNISVGIIPSKSRSPEDKDKFSQLRWPITDKDQLSDCIKKCEDAIFDGDKTGSGRFASRDIMTIDICGPTMPLLTLIDLPGFIHAANSKQTKDDIAAINEIAVDYMSRPRTVILAVVAGSTHYATQVVLDKVSECDKGGVRTLGIVTKPDLLSNDVVLEDKFLKLVKNEDIKLKLGWHVLRNRTPHEMEMNMETDVRNQKEEEFFTQGKWKTLRADARGVESLVAKLSDLLFEHIKGYLPQLLKEIQEGLARSEEELDALGHRVDTVPEMKSEVSKLFSRSQSLIKSGINGHYLDQRGFFHIGDNESFTQISPQNLRARIRRENIEFEKEMRTRGCQVRLVGKGVPDREYDNPEDADSEDSPLRVKMEDYETKTVQRYLYAYVGQQLPGDYDPSIVFLLFTNYSAKWDKIAHNHQDKVQGIVTQFLQQVVNHVWPQRMRAHLWSALLNKKVEALQTRAKEELERLLLDRRRCHPIYGPEYFRRLKELQDRSASEKVSPAGEIVQRMLVYYELASNIFISNVIVQVAERHLIDGLRTVFDISELIQMDDQTLTSLAAEDEHNKTKREDLERKVTGLKKARDDCLAITRANIQKPKTV</sequence>
<reference evidence="5 6" key="1">
    <citation type="submission" date="2017-02" db="EMBL/GenBank/DDBJ databases">
        <title>Genomes of Trichoderma spp. with biocontrol activity.</title>
        <authorList>
            <person name="Gardiner D."/>
            <person name="Kazan K."/>
            <person name="Vos C."/>
            <person name="Harvey P."/>
        </authorList>
    </citation>
    <scope>NUCLEOTIDE SEQUENCE [LARGE SCALE GENOMIC DNA]</scope>
    <source>
        <strain evidence="5 6">A5MH</strain>
    </source>
</reference>
<dbReference type="CDD" id="cd08771">
    <property type="entry name" value="DLP_1"/>
    <property type="match status" value="1"/>
</dbReference>
<evidence type="ECO:0000259" key="3">
    <source>
        <dbReference type="PROSITE" id="PS51388"/>
    </source>
</evidence>
<dbReference type="GO" id="GO:0003924">
    <property type="term" value="F:GTPase activity"/>
    <property type="evidence" value="ECO:0007669"/>
    <property type="project" value="InterPro"/>
</dbReference>
<feature type="domain" description="Dynamin-type G" evidence="4">
    <location>
        <begin position="41"/>
        <end position="329"/>
    </location>
</feature>
<dbReference type="GO" id="GO:0005874">
    <property type="term" value="C:microtubule"/>
    <property type="evidence" value="ECO:0007669"/>
    <property type="project" value="TreeGrafter"/>
</dbReference>
<dbReference type="PRINTS" id="PR00195">
    <property type="entry name" value="DYNAMIN"/>
</dbReference>
<dbReference type="GO" id="GO:0005525">
    <property type="term" value="F:GTP binding"/>
    <property type="evidence" value="ECO:0007669"/>
    <property type="project" value="InterPro"/>
</dbReference>
<dbReference type="InterPro" id="IPR000375">
    <property type="entry name" value="Dynamin_stalk"/>
</dbReference>
<keyword evidence="2" id="KW-0342">GTP-binding</keyword>
<dbReference type="PANTHER" id="PTHR11566">
    <property type="entry name" value="DYNAMIN"/>
    <property type="match status" value="1"/>
</dbReference>
<comment type="caution">
    <text evidence="5">The sequence shown here is derived from an EMBL/GenBank/DDBJ whole genome shotgun (WGS) entry which is preliminary data.</text>
</comment>
<dbReference type="GO" id="GO:0016020">
    <property type="term" value="C:membrane"/>
    <property type="evidence" value="ECO:0007669"/>
    <property type="project" value="TreeGrafter"/>
</dbReference>
<dbReference type="GO" id="GO:0006897">
    <property type="term" value="P:endocytosis"/>
    <property type="evidence" value="ECO:0007669"/>
    <property type="project" value="TreeGrafter"/>
</dbReference>
<dbReference type="AlphaFoldDB" id="A0A2K0TSM2"/>
<organism evidence="5 6">
    <name type="scientific">Trichoderma gamsii</name>
    <dbReference type="NCBI Taxonomy" id="398673"/>
    <lineage>
        <taxon>Eukaryota</taxon>
        <taxon>Fungi</taxon>
        <taxon>Dikarya</taxon>
        <taxon>Ascomycota</taxon>
        <taxon>Pezizomycotina</taxon>
        <taxon>Sordariomycetes</taxon>
        <taxon>Hypocreomycetidae</taxon>
        <taxon>Hypocreales</taxon>
        <taxon>Hypocreaceae</taxon>
        <taxon>Trichoderma</taxon>
    </lineage>
</organism>
<keyword evidence="1" id="KW-0547">Nucleotide-binding</keyword>
<dbReference type="GO" id="GO:0005739">
    <property type="term" value="C:mitochondrion"/>
    <property type="evidence" value="ECO:0007669"/>
    <property type="project" value="TreeGrafter"/>
</dbReference>
<dbReference type="GO" id="GO:0048312">
    <property type="term" value="P:intracellular distribution of mitochondria"/>
    <property type="evidence" value="ECO:0007669"/>
    <property type="project" value="TreeGrafter"/>
</dbReference>
<dbReference type="Pfam" id="PF00350">
    <property type="entry name" value="Dynamin_N"/>
    <property type="match status" value="1"/>
</dbReference>
<dbReference type="Gene3D" id="1.20.120.1240">
    <property type="entry name" value="Dynamin, middle domain"/>
    <property type="match status" value="1"/>
</dbReference>
<gene>
    <name evidence="5" type="ORF">TGAMA5MH_00423</name>
</gene>
<name>A0A2K0TSM2_9HYPO</name>
<dbReference type="InterPro" id="IPR045063">
    <property type="entry name" value="Dynamin_N"/>
</dbReference>
<feature type="domain" description="GED" evidence="3">
    <location>
        <begin position="588"/>
        <end position="679"/>
    </location>
</feature>
<accession>A0A2K0TSM2</accession>
<proteinExistence type="predicted"/>
<dbReference type="PROSITE" id="PS51718">
    <property type="entry name" value="G_DYNAMIN_2"/>
    <property type="match status" value="1"/>
</dbReference>
<dbReference type="GO" id="GO:0000266">
    <property type="term" value="P:mitochondrial fission"/>
    <property type="evidence" value="ECO:0007669"/>
    <property type="project" value="TreeGrafter"/>
</dbReference>
<dbReference type="InterPro" id="IPR020850">
    <property type="entry name" value="GED_dom"/>
</dbReference>